<reference evidence="2 3" key="1">
    <citation type="journal article" date="2014" name="Agronomy (Basel)">
        <title>A Draft Genome Sequence for Ensete ventricosum, the Drought-Tolerant Tree Against Hunger.</title>
        <authorList>
            <person name="Harrison J."/>
            <person name="Moore K.A."/>
            <person name="Paszkiewicz K."/>
            <person name="Jones T."/>
            <person name="Grant M."/>
            <person name="Ambacheew D."/>
            <person name="Muzemil S."/>
            <person name="Studholme D.J."/>
        </authorList>
    </citation>
    <scope>NUCLEOTIDE SEQUENCE [LARGE SCALE GENOMIC DNA]</scope>
</reference>
<feature type="compositionally biased region" description="Basic and acidic residues" evidence="1">
    <location>
        <begin position="116"/>
        <end position="126"/>
    </location>
</feature>
<dbReference type="Proteomes" id="UP000287651">
    <property type="component" value="Unassembled WGS sequence"/>
</dbReference>
<dbReference type="AlphaFoldDB" id="A0A426XYB9"/>
<evidence type="ECO:0000313" key="3">
    <source>
        <dbReference type="Proteomes" id="UP000287651"/>
    </source>
</evidence>
<accession>A0A426XYB9</accession>
<dbReference type="EMBL" id="AMZH03016550">
    <property type="protein sequence ID" value="RRT44301.1"/>
    <property type="molecule type" value="Genomic_DNA"/>
</dbReference>
<proteinExistence type="predicted"/>
<protein>
    <submittedName>
        <fullName evidence="2">Uncharacterized protein</fullName>
    </submittedName>
</protein>
<comment type="caution">
    <text evidence="2">The sequence shown here is derived from an EMBL/GenBank/DDBJ whole genome shotgun (WGS) entry which is preliminary data.</text>
</comment>
<organism evidence="2 3">
    <name type="scientific">Ensete ventricosum</name>
    <name type="common">Abyssinian banana</name>
    <name type="synonym">Musa ensete</name>
    <dbReference type="NCBI Taxonomy" id="4639"/>
    <lineage>
        <taxon>Eukaryota</taxon>
        <taxon>Viridiplantae</taxon>
        <taxon>Streptophyta</taxon>
        <taxon>Embryophyta</taxon>
        <taxon>Tracheophyta</taxon>
        <taxon>Spermatophyta</taxon>
        <taxon>Magnoliopsida</taxon>
        <taxon>Liliopsida</taxon>
        <taxon>Zingiberales</taxon>
        <taxon>Musaceae</taxon>
        <taxon>Ensete</taxon>
    </lineage>
</organism>
<name>A0A426XYB9_ENSVE</name>
<evidence type="ECO:0000313" key="2">
    <source>
        <dbReference type="EMBL" id="RRT44301.1"/>
    </source>
</evidence>
<feature type="region of interest" description="Disordered" evidence="1">
    <location>
        <begin position="116"/>
        <end position="136"/>
    </location>
</feature>
<gene>
    <name evidence="2" type="ORF">B296_00020056</name>
</gene>
<evidence type="ECO:0000256" key="1">
    <source>
        <dbReference type="SAM" id="MobiDB-lite"/>
    </source>
</evidence>
<sequence>MGSAGRVCDGHRFESIVIMTFNGVMGGDGHGNLTRLDRCSNAFITWEASKPHRFHHRRIQGVIGKLRLRAHICQDMSLAVAEIGGHLKPTCHQQIISRDLRPTGVFGLAEPLRKMRDDDKQARNPKWDFPSLPTIT</sequence>